<dbReference type="PANTHER" id="PTHR30371">
    <property type="entry name" value="SEC-INDEPENDENT PROTEIN TRANSLOCASE PROTEIN TATC"/>
    <property type="match status" value="1"/>
</dbReference>
<evidence type="ECO:0000256" key="2">
    <source>
        <dbReference type="ARBA" id="ARBA00008882"/>
    </source>
</evidence>
<dbReference type="InterPro" id="IPR002033">
    <property type="entry name" value="TatC"/>
</dbReference>
<comment type="subcellular location">
    <subcellularLocation>
        <location evidence="1">Membrane</location>
        <topology evidence="1">Multi-pass membrane protein</topology>
    </subcellularLocation>
</comment>
<feature type="transmembrane region" description="Helical" evidence="7">
    <location>
        <begin position="333"/>
        <end position="354"/>
    </location>
</feature>
<comment type="similarity">
    <text evidence="2">Belongs to the TatC family.</text>
</comment>
<evidence type="ECO:0000313" key="8">
    <source>
        <dbReference type="EMBL" id="KAK2658108.1"/>
    </source>
</evidence>
<evidence type="ECO:0000313" key="9">
    <source>
        <dbReference type="Proteomes" id="UP001280121"/>
    </source>
</evidence>
<dbReference type="GO" id="GO:0043953">
    <property type="term" value="P:protein transport by the Tat complex"/>
    <property type="evidence" value="ECO:0007669"/>
    <property type="project" value="TreeGrafter"/>
</dbReference>
<name>A0AAE0CPH3_9ROSI</name>
<reference evidence="8" key="1">
    <citation type="journal article" date="2023" name="Plant J.">
        <title>Genome sequences and population genomics provide insights into the demographic history, inbreeding, and mutation load of two 'living fossil' tree species of Dipteronia.</title>
        <authorList>
            <person name="Feng Y."/>
            <person name="Comes H.P."/>
            <person name="Chen J."/>
            <person name="Zhu S."/>
            <person name="Lu R."/>
            <person name="Zhang X."/>
            <person name="Li P."/>
            <person name="Qiu J."/>
            <person name="Olsen K.M."/>
            <person name="Qiu Y."/>
        </authorList>
    </citation>
    <scope>NUCLEOTIDE SEQUENCE</scope>
    <source>
        <strain evidence="8">KIB01</strain>
    </source>
</reference>
<organism evidence="8 9">
    <name type="scientific">Dipteronia dyeriana</name>
    <dbReference type="NCBI Taxonomy" id="168575"/>
    <lineage>
        <taxon>Eukaryota</taxon>
        <taxon>Viridiplantae</taxon>
        <taxon>Streptophyta</taxon>
        <taxon>Embryophyta</taxon>
        <taxon>Tracheophyta</taxon>
        <taxon>Spermatophyta</taxon>
        <taxon>Magnoliopsida</taxon>
        <taxon>eudicotyledons</taxon>
        <taxon>Gunneridae</taxon>
        <taxon>Pentapetalae</taxon>
        <taxon>rosids</taxon>
        <taxon>malvids</taxon>
        <taxon>Sapindales</taxon>
        <taxon>Sapindaceae</taxon>
        <taxon>Hippocastanoideae</taxon>
        <taxon>Acereae</taxon>
        <taxon>Dipteronia</taxon>
    </lineage>
</organism>
<evidence type="ECO:0000256" key="4">
    <source>
        <dbReference type="ARBA" id="ARBA00022989"/>
    </source>
</evidence>
<gene>
    <name evidence="8" type="ORF">Ddye_011160</name>
</gene>
<evidence type="ECO:0000256" key="7">
    <source>
        <dbReference type="SAM" id="Phobius"/>
    </source>
</evidence>
<evidence type="ECO:0008006" key="10">
    <source>
        <dbReference type="Google" id="ProtNLM"/>
    </source>
</evidence>
<protein>
    <recommendedName>
        <fullName evidence="10">Transport membrane protein</fullName>
    </recommendedName>
</protein>
<dbReference type="GO" id="GO:0009977">
    <property type="term" value="F:proton motive force dependent protein transmembrane transporter activity"/>
    <property type="evidence" value="ECO:0007669"/>
    <property type="project" value="TreeGrafter"/>
</dbReference>
<feature type="region of interest" description="Disordered" evidence="6">
    <location>
        <begin position="111"/>
        <end position="137"/>
    </location>
</feature>
<keyword evidence="5 7" id="KW-0472">Membrane</keyword>
<keyword evidence="3 7" id="KW-0812">Transmembrane</keyword>
<dbReference type="EMBL" id="JANJYI010000003">
    <property type="protein sequence ID" value="KAK2658108.1"/>
    <property type="molecule type" value="Genomic_DNA"/>
</dbReference>
<sequence length="437" mass="48855">MGQPEPPTVSVSLPVDQTTYAGSAFLEVDRYNPYWMSFFAATSTAFDHQADLQLFTESGGKGTLGFSMGNHLMLVMSVMRLCFGGLLPLVGQIQISIKQCRSSVNRLSPVPLLSPSPRAGSMASPGSASEKSDRQREETRTSNWIFYLVSKTIGVTGDLALPYFRKKARLRSEIGLDGSSERDFFGRDLVISRRTHLFAGNPPSRERIGLLTCWEVVPTTFCPVVLEENGRFRAGSKSSPTCFGAFGRERVFWLPQGRVKLSLQPRDDSSSCCYGEQRTKYNRFLHLSGSRFSFFLFLTPPRVVPNVWHFPYFVGATSTNSLMIKLQPKIYDYIMLTICISFIPSVCSQVPVIVIRLQAPRGLSVETSTNDRHFLMVFPLLTAAFSTPPDIWCQIVTRFLISLIIELAIFVALIVQVCEEGWKSGMRESGSIDKKQE</sequence>
<evidence type="ECO:0000256" key="3">
    <source>
        <dbReference type="ARBA" id="ARBA00022692"/>
    </source>
</evidence>
<keyword evidence="9" id="KW-1185">Reference proteome</keyword>
<keyword evidence="4 7" id="KW-1133">Transmembrane helix</keyword>
<evidence type="ECO:0000256" key="6">
    <source>
        <dbReference type="SAM" id="MobiDB-lite"/>
    </source>
</evidence>
<dbReference type="GO" id="GO:0033281">
    <property type="term" value="C:TAT protein transport complex"/>
    <property type="evidence" value="ECO:0007669"/>
    <property type="project" value="TreeGrafter"/>
</dbReference>
<comment type="caution">
    <text evidence="8">The sequence shown here is derived from an EMBL/GenBank/DDBJ whole genome shotgun (WGS) entry which is preliminary data.</text>
</comment>
<accession>A0AAE0CPH3</accession>
<dbReference type="AlphaFoldDB" id="A0AAE0CPH3"/>
<dbReference type="GO" id="GO:0065002">
    <property type="term" value="P:intracellular protein transmembrane transport"/>
    <property type="evidence" value="ECO:0007669"/>
    <property type="project" value="TreeGrafter"/>
</dbReference>
<evidence type="ECO:0000256" key="5">
    <source>
        <dbReference type="ARBA" id="ARBA00023136"/>
    </source>
</evidence>
<proteinExistence type="inferred from homology"/>
<feature type="transmembrane region" description="Helical" evidence="7">
    <location>
        <begin position="399"/>
        <end position="417"/>
    </location>
</feature>
<dbReference type="PANTHER" id="PTHR30371:SF0">
    <property type="entry name" value="SEC-INDEPENDENT PROTEIN TRANSLOCASE PROTEIN TATC, CHLOROPLASTIC-RELATED"/>
    <property type="match status" value="1"/>
</dbReference>
<evidence type="ECO:0000256" key="1">
    <source>
        <dbReference type="ARBA" id="ARBA00004141"/>
    </source>
</evidence>
<dbReference type="Proteomes" id="UP001280121">
    <property type="component" value="Unassembled WGS sequence"/>
</dbReference>
<dbReference type="Pfam" id="PF00902">
    <property type="entry name" value="TatC"/>
    <property type="match status" value="1"/>
</dbReference>